<feature type="transmembrane region" description="Helical" evidence="2">
    <location>
        <begin position="206"/>
        <end position="225"/>
    </location>
</feature>
<dbReference type="GO" id="GO:0008643">
    <property type="term" value="P:carbohydrate transport"/>
    <property type="evidence" value="ECO:0007669"/>
    <property type="project" value="InterPro"/>
</dbReference>
<dbReference type="InterPro" id="IPR039672">
    <property type="entry name" value="MFS_2"/>
</dbReference>
<dbReference type="SUPFAM" id="SSF103473">
    <property type="entry name" value="MFS general substrate transporter"/>
    <property type="match status" value="1"/>
</dbReference>
<feature type="transmembrane region" description="Helical" evidence="2">
    <location>
        <begin position="328"/>
        <end position="348"/>
    </location>
</feature>
<feature type="transmembrane region" description="Helical" evidence="2">
    <location>
        <begin position="257"/>
        <end position="281"/>
    </location>
</feature>
<dbReference type="InterPro" id="IPR036259">
    <property type="entry name" value="MFS_trans_sf"/>
</dbReference>
<gene>
    <name evidence="4" type="primary">LOC108741283</name>
</gene>
<dbReference type="Pfam" id="PF13347">
    <property type="entry name" value="MFS_2"/>
    <property type="match status" value="1"/>
</dbReference>
<reference evidence="4" key="1">
    <citation type="submission" date="2025-08" db="UniProtKB">
        <authorList>
            <consortium name="RefSeq"/>
        </authorList>
    </citation>
    <scope>IDENTIFICATION</scope>
    <source>
        <tissue evidence="4">Entire body</tissue>
    </source>
</reference>
<dbReference type="CTD" id="115879267"/>
<dbReference type="KEGG" id="apln:108741283"/>
<evidence type="ECO:0000313" key="3">
    <source>
        <dbReference type="Proteomes" id="UP000192223"/>
    </source>
</evidence>
<keyword evidence="2" id="KW-0812">Transmembrane</keyword>
<keyword evidence="2" id="KW-1133">Transmembrane helix</keyword>
<feature type="transmembrane region" description="Helical" evidence="2">
    <location>
        <begin position="429"/>
        <end position="451"/>
    </location>
</feature>
<dbReference type="STRING" id="224129.A0A1W4XGQ0"/>
<feature type="transmembrane region" description="Helical" evidence="2">
    <location>
        <begin position="122"/>
        <end position="144"/>
    </location>
</feature>
<evidence type="ECO:0000313" key="4">
    <source>
        <dbReference type="RefSeq" id="XP_018331530.1"/>
    </source>
</evidence>
<feature type="transmembrane region" description="Helical" evidence="2">
    <location>
        <begin position="301"/>
        <end position="321"/>
    </location>
</feature>
<organism evidence="3 4">
    <name type="scientific">Agrilus planipennis</name>
    <name type="common">Emerald ash borer</name>
    <name type="synonym">Agrilus marcopoli</name>
    <dbReference type="NCBI Taxonomy" id="224129"/>
    <lineage>
        <taxon>Eukaryota</taxon>
        <taxon>Metazoa</taxon>
        <taxon>Ecdysozoa</taxon>
        <taxon>Arthropoda</taxon>
        <taxon>Hexapoda</taxon>
        <taxon>Insecta</taxon>
        <taxon>Pterygota</taxon>
        <taxon>Neoptera</taxon>
        <taxon>Endopterygota</taxon>
        <taxon>Coleoptera</taxon>
        <taxon>Polyphaga</taxon>
        <taxon>Elateriformia</taxon>
        <taxon>Buprestoidea</taxon>
        <taxon>Buprestidae</taxon>
        <taxon>Agrilinae</taxon>
        <taxon>Agrilus</taxon>
    </lineage>
</organism>
<name>A0A1W4XGQ0_AGRPL</name>
<dbReference type="GeneID" id="108741283"/>
<keyword evidence="3" id="KW-1185">Reference proteome</keyword>
<keyword evidence="2" id="KW-0472">Membrane</keyword>
<dbReference type="GO" id="GO:0005886">
    <property type="term" value="C:plasma membrane"/>
    <property type="evidence" value="ECO:0007669"/>
    <property type="project" value="TreeGrafter"/>
</dbReference>
<dbReference type="RefSeq" id="XP_018331530.1">
    <property type="nucleotide sequence ID" value="XM_018476028.2"/>
</dbReference>
<protein>
    <submittedName>
        <fullName evidence="4">Major facilitator superfamily domain-containing protein 12 isoform X1</fullName>
    </submittedName>
</protein>
<comment type="similarity">
    <text evidence="1">Belongs to the major facilitator superfamily.</text>
</comment>
<feature type="transmembrane region" description="Helical" evidence="2">
    <location>
        <begin position="390"/>
        <end position="409"/>
    </location>
</feature>
<evidence type="ECO:0000256" key="1">
    <source>
        <dbReference type="ARBA" id="ARBA00008335"/>
    </source>
</evidence>
<sequence length="458" mass="50800">MHIILNENVMVSSDLGAESNNFGKRSRLENIYFGLGHVYNDLCASVWFSYTLFYLQIVMEIPSTTAGLLIMTGQVTDAIATPVAGWTIDRVGTRRAWHATGTLFVTIGFSLIFAVNNNGNNYLSVLVYTSLIILFQIGWALVQISHLSMIPSLARDNNQSNTLTTLRYTASVICGIIVYMTTWAVLKDDANLNNVGPADFYRFRKIMFIITGIGLSAVMLFYVGLRNKWNKLRTYKQLQENEENKDKLPRNFLKSSIIYKVSLLYMASRLYTTLNLIYIPLYLDERQSDELSSIDGIRSTVATVPFVVYVVSFITAIILNFRKQSDTIVYVFGSLFSMSASIWIGIIGRNTSKIEIYTIATLIGIGGSTTLVTSLCLTAKYVKSNGFGGGSVYGIVTFTDKLASGLAVFAIQHLQNSLDENFPNFYSSVLAYVCGITALLGLLSITTLYCCPVSEEGL</sequence>
<feature type="transmembrane region" description="Helical" evidence="2">
    <location>
        <begin position="354"/>
        <end position="378"/>
    </location>
</feature>
<accession>A0A1W4XGQ0</accession>
<evidence type="ECO:0000256" key="2">
    <source>
        <dbReference type="SAM" id="Phobius"/>
    </source>
</evidence>
<dbReference type="OrthoDB" id="1730117at2759"/>
<dbReference type="PANTHER" id="PTHR11328">
    <property type="entry name" value="MAJOR FACILITATOR SUPERFAMILY DOMAIN-CONTAINING PROTEIN"/>
    <property type="match status" value="1"/>
</dbReference>
<dbReference type="PANTHER" id="PTHR11328:SF49">
    <property type="entry name" value="MAJOR FACILITATOR SUPERFAMILY DOMAIN-CONTAINING PROTEIN 12-LIKE PROTEIN"/>
    <property type="match status" value="1"/>
</dbReference>
<feature type="transmembrane region" description="Helical" evidence="2">
    <location>
        <begin position="96"/>
        <end position="116"/>
    </location>
</feature>
<dbReference type="AlphaFoldDB" id="A0A1W4XGQ0"/>
<dbReference type="Proteomes" id="UP000192223">
    <property type="component" value="Unplaced"/>
</dbReference>
<dbReference type="Gene3D" id="1.20.1250.20">
    <property type="entry name" value="MFS general substrate transporter like domains"/>
    <property type="match status" value="1"/>
</dbReference>
<dbReference type="InParanoid" id="A0A1W4XGQ0"/>
<feature type="transmembrane region" description="Helical" evidence="2">
    <location>
        <begin position="165"/>
        <end position="186"/>
    </location>
</feature>
<proteinExistence type="inferred from homology"/>
<dbReference type="GO" id="GO:0015293">
    <property type="term" value="F:symporter activity"/>
    <property type="evidence" value="ECO:0007669"/>
    <property type="project" value="InterPro"/>
</dbReference>